<keyword evidence="1" id="KW-0472">Membrane</keyword>
<evidence type="ECO:0000313" key="3">
    <source>
        <dbReference type="EMBL" id="KFB69946.1"/>
    </source>
</evidence>
<keyword evidence="1" id="KW-1133">Transmembrane helix</keyword>
<feature type="transmembrane region" description="Helical" evidence="1">
    <location>
        <begin position="143"/>
        <end position="163"/>
    </location>
</feature>
<dbReference type="Pfam" id="PF14378">
    <property type="entry name" value="PAP2_3"/>
    <property type="match status" value="1"/>
</dbReference>
<gene>
    <name evidence="3" type="ORF">CAPSK01_000342</name>
</gene>
<sequence length="237" mass="26317">MAFDTMAESVKKPQAWSWPDGARWAVFLQLHVLLTFLFAAVYGGSNWIAAHSGRDVNLHFAWELAIPLVPSAILIYFSIVLLFWLPLFVCSIEGLRALGRCFALATMAAGLLFVAFPVRSGFVRIPPEGPFEALFSTLWQLDGAFNSIPSLHIAYSTLVFYALSARVASTPLRLIGGLWYLAICTSVLTVHQHHVADIAGGIALAWAARWVDQRWWPVNGHESHDHFFPSPVGRRDS</sequence>
<dbReference type="Proteomes" id="UP000019812">
    <property type="component" value="Unassembled WGS sequence"/>
</dbReference>
<dbReference type="EMBL" id="JDSS02000006">
    <property type="protein sequence ID" value="KFB69946.1"/>
    <property type="molecule type" value="Genomic_DNA"/>
</dbReference>
<evidence type="ECO:0000256" key="1">
    <source>
        <dbReference type="SAM" id="Phobius"/>
    </source>
</evidence>
<accession>A0A084Y5F2</accession>
<evidence type="ECO:0000313" key="4">
    <source>
        <dbReference type="Proteomes" id="UP000019812"/>
    </source>
</evidence>
<dbReference type="STRING" id="1457154.CAPSK01_000342"/>
<dbReference type="InterPro" id="IPR026841">
    <property type="entry name" value="Aur1/Ipt1"/>
</dbReference>
<dbReference type="AlphaFoldDB" id="A0A084Y5F2"/>
<keyword evidence="1" id="KW-0812">Transmembrane</keyword>
<feature type="transmembrane region" description="Helical" evidence="1">
    <location>
        <begin position="21"/>
        <end position="44"/>
    </location>
</feature>
<feature type="transmembrane region" description="Helical" evidence="1">
    <location>
        <begin position="64"/>
        <end position="89"/>
    </location>
</feature>
<feature type="domain" description="Inositolphosphotransferase Aur1/Ipt1" evidence="2">
    <location>
        <begin position="76"/>
        <end position="210"/>
    </location>
</feature>
<name>A0A084Y5F2_9PROT</name>
<dbReference type="RefSeq" id="WP_273702853.1">
    <property type="nucleotide sequence ID" value="NZ_JDSS02000006.1"/>
</dbReference>
<dbReference type="GO" id="GO:0016020">
    <property type="term" value="C:membrane"/>
    <property type="evidence" value="ECO:0007669"/>
    <property type="project" value="UniProtKB-SubCell"/>
</dbReference>
<feature type="transmembrane region" description="Helical" evidence="1">
    <location>
        <begin position="101"/>
        <end position="123"/>
    </location>
</feature>
<protein>
    <recommendedName>
        <fullName evidence="2">Inositolphosphotransferase Aur1/Ipt1 domain-containing protein</fullName>
    </recommendedName>
</protein>
<organism evidence="3 4">
    <name type="scientific">Candidatus Accumulibacter vicinus</name>
    <dbReference type="NCBI Taxonomy" id="2954382"/>
    <lineage>
        <taxon>Bacteria</taxon>
        <taxon>Pseudomonadati</taxon>
        <taxon>Pseudomonadota</taxon>
        <taxon>Betaproteobacteria</taxon>
        <taxon>Candidatus Accumulibacter</taxon>
    </lineage>
</organism>
<evidence type="ECO:0000259" key="2">
    <source>
        <dbReference type="Pfam" id="PF14378"/>
    </source>
</evidence>
<proteinExistence type="predicted"/>
<comment type="caution">
    <text evidence="3">The sequence shown here is derived from an EMBL/GenBank/DDBJ whole genome shotgun (WGS) entry which is preliminary data.</text>
</comment>
<reference evidence="3 4" key="1">
    <citation type="submission" date="2014-07" db="EMBL/GenBank/DDBJ databases">
        <title>Expanding our view of genomic diversity in Candidatus Accumulibacter clades.</title>
        <authorList>
            <person name="Skennerton C.T."/>
            <person name="Barr J.J."/>
            <person name="Slater F.R."/>
            <person name="Bond P.L."/>
            <person name="Tyson G.W."/>
        </authorList>
    </citation>
    <scope>NUCLEOTIDE SEQUENCE [LARGE SCALE GENOMIC DNA]</scope>
    <source>
        <strain evidence="4">SK-01</strain>
    </source>
</reference>